<evidence type="ECO:0000313" key="9">
    <source>
        <dbReference type="EMBL" id="KAA0157999.1"/>
    </source>
</evidence>
<keyword evidence="5 6" id="KW-0642">Proline metabolism</keyword>
<dbReference type="GO" id="GO:0005739">
    <property type="term" value="C:mitochondrion"/>
    <property type="evidence" value="ECO:0007669"/>
    <property type="project" value="TreeGrafter"/>
</dbReference>
<evidence type="ECO:0000256" key="3">
    <source>
        <dbReference type="ARBA" id="ARBA00022837"/>
    </source>
</evidence>
<dbReference type="EC" id="1.5.5.2" evidence="2 6"/>
<evidence type="ECO:0000256" key="1">
    <source>
        <dbReference type="ARBA" id="ARBA00005869"/>
    </source>
</evidence>
<dbReference type="PANTHER" id="PTHR13914:SF0">
    <property type="entry name" value="PROLINE DEHYDROGENASE 1, MITOCHONDRIAL"/>
    <property type="match status" value="1"/>
</dbReference>
<dbReference type="Proteomes" id="UP000325113">
    <property type="component" value="Unassembled WGS sequence"/>
</dbReference>
<comment type="caution">
    <text evidence="8">The sequence shown here is derived from an EMBL/GenBank/DDBJ whole genome shotgun (WGS) entry which is preliminary data.</text>
</comment>
<dbReference type="EMBL" id="VLTL01000161">
    <property type="protein sequence ID" value="KAA0157999.1"/>
    <property type="molecule type" value="Genomic_DNA"/>
</dbReference>
<dbReference type="GO" id="GO:0010133">
    <property type="term" value="P:L-proline catabolic process to L-glutamate"/>
    <property type="evidence" value="ECO:0007669"/>
    <property type="project" value="TreeGrafter"/>
</dbReference>
<dbReference type="PROSITE" id="PS50222">
    <property type="entry name" value="EF_HAND_2"/>
    <property type="match status" value="1"/>
</dbReference>
<dbReference type="EMBL" id="VLTM01000094">
    <property type="protein sequence ID" value="KAA0154200.1"/>
    <property type="molecule type" value="Genomic_DNA"/>
</dbReference>
<keyword evidence="6" id="KW-0274">FAD</keyword>
<accession>A0A5A8CPS4</accession>
<reference evidence="10 11" key="1">
    <citation type="submission" date="2019-07" db="EMBL/GenBank/DDBJ databases">
        <title>Genomes of Cafeteria roenbergensis.</title>
        <authorList>
            <person name="Fischer M.G."/>
            <person name="Hackl T."/>
            <person name="Roman M."/>
        </authorList>
    </citation>
    <scope>NUCLEOTIDE SEQUENCE [LARGE SCALE GENOMIC DNA]</scope>
    <source>
        <strain evidence="8 11">Cflag</strain>
        <strain evidence="9 10">RCC970-E3</strain>
    </source>
</reference>
<dbReference type="PANTHER" id="PTHR13914">
    <property type="entry name" value="PROLINE OXIDASE"/>
    <property type="match status" value="1"/>
</dbReference>
<evidence type="ECO:0000313" key="11">
    <source>
        <dbReference type="Proteomes" id="UP000325113"/>
    </source>
</evidence>
<keyword evidence="3" id="KW-0106">Calcium</keyword>
<evidence type="ECO:0000313" key="8">
    <source>
        <dbReference type="EMBL" id="KAA0154200.1"/>
    </source>
</evidence>
<dbReference type="CDD" id="cd00051">
    <property type="entry name" value="EFh"/>
    <property type="match status" value="1"/>
</dbReference>
<name>A0A5A8CPS4_CAFRO</name>
<sequence>MDEKTVAPPDSKLQFDDVKAVYGGATRWELLRAILVFRVSQVDFLVQNARKLITLSRKVFGDTITDAVLQATFFGHFCAGRSAEEIQPVLQRLQKDGVGSILDYAAEDEIEEKAQRHLGVSRDQIQVRTYDYQGEEQCDFNLEVTLRSIDTAAQLSKVTGLPGFAAVKVTSIGKPELLQHISQAMSENRSLFLRQFLGEDTSHIGPEGQGSSDDSDEDSEVEISALAGGLVDNEEAREAVVAALRSDAVSNDLEQYALGEMEHAPGQMDLLVGAAEVAAAAAEGQQIPLAPGTGKGPRLCVNLEEFVEAINSSGVNFGRSGAEELFHEIDADGSGSIDMLEWVDFMSTQRLASQPLMTQSPINPDGDAHKLGQDEMRRLDRMLDRARALSDAAREKGVTIMFDAEQTYLQSAIDHVVTRAQVEFNTERAVVYNTYQAYLRDAGPRIALDLERSRRRNFKFGAKLVRGAYMVQERKRAKELGYRDPIQPTLAATHASYNRAWKTILNEIKSGSGAEVMVATHNERSVRGVVDRMEQLGIERGNGGVAFGQLLGMCDHVSLSLGHAGYAVYKYVPYGPIKDVMPYLVRRAEENSGMLTSAGNEMRMRADELRRRPLFG</sequence>
<dbReference type="InterPro" id="IPR018247">
    <property type="entry name" value="EF_Hand_1_Ca_BS"/>
</dbReference>
<dbReference type="Proteomes" id="UP000324907">
    <property type="component" value="Unassembled WGS sequence"/>
</dbReference>
<dbReference type="InterPro" id="IPR015659">
    <property type="entry name" value="Proline_oxidase"/>
</dbReference>
<dbReference type="InterPro" id="IPR011992">
    <property type="entry name" value="EF-hand-dom_pair"/>
</dbReference>
<evidence type="ECO:0000259" key="7">
    <source>
        <dbReference type="PROSITE" id="PS50222"/>
    </source>
</evidence>
<gene>
    <name evidence="9" type="ORF">FNF28_06422</name>
    <name evidence="8" type="ORF">FNF31_06337</name>
</gene>
<evidence type="ECO:0000256" key="6">
    <source>
        <dbReference type="RuleBase" id="RU364054"/>
    </source>
</evidence>
<dbReference type="AlphaFoldDB" id="A0A5A8CPS4"/>
<dbReference type="GO" id="GO:0004657">
    <property type="term" value="F:proline dehydrogenase activity"/>
    <property type="evidence" value="ECO:0007669"/>
    <property type="project" value="UniProtKB-EC"/>
</dbReference>
<proteinExistence type="inferred from homology"/>
<dbReference type="InterPro" id="IPR002872">
    <property type="entry name" value="Proline_DH_dom"/>
</dbReference>
<evidence type="ECO:0000313" key="10">
    <source>
        <dbReference type="Proteomes" id="UP000324907"/>
    </source>
</evidence>
<dbReference type="GO" id="GO:0005509">
    <property type="term" value="F:calcium ion binding"/>
    <property type="evidence" value="ECO:0007669"/>
    <property type="project" value="InterPro"/>
</dbReference>
<comment type="cofactor">
    <cofactor evidence="6">
        <name>FAD</name>
        <dbReference type="ChEBI" id="CHEBI:57692"/>
    </cofactor>
</comment>
<dbReference type="SUPFAM" id="SSF51730">
    <property type="entry name" value="FAD-linked oxidoreductase"/>
    <property type="match status" value="1"/>
</dbReference>
<dbReference type="Gene3D" id="3.20.20.220">
    <property type="match status" value="2"/>
</dbReference>
<comment type="function">
    <text evidence="6">Converts proline to delta-1-pyrroline-5-carboxylate.</text>
</comment>
<comment type="similarity">
    <text evidence="1 6">Belongs to the proline oxidase family.</text>
</comment>
<comment type="catalytic activity">
    <reaction evidence="6">
        <text>L-proline + a quinone = (S)-1-pyrroline-5-carboxylate + a quinol + H(+)</text>
        <dbReference type="Rhea" id="RHEA:23784"/>
        <dbReference type="ChEBI" id="CHEBI:15378"/>
        <dbReference type="ChEBI" id="CHEBI:17388"/>
        <dbReference type="ChEBI" id="CHEBI:24646"/>
        <dbReference type="ChEBI" id="CHEBI:60039"/>
        <dbReference type="ChEBI" id="CHEBI:132124"/>
        <dbReference type="EC" id="1.5.5.2"/>
    </reaction>
</comment>
<dbReference type="InterPro" id="IPR002048">
    <property type="entry name" value="EF_hand_dom"/>
</dbReference>
<dbReference type="PROSITE" id="PS00018">
    <property type="entry name" value="EF_HAND_1"/>
    <property type="match status" value="1"/>
</dbReference>
<protein>
    <recommendedName>
        <fullName evidence="2 6">Proline dehydrogenase</fullName>
        <ecNumber evidence="2 6">1.5.5.2</ecNumber>
    </recommendedName>
</protein>
<dbReference type="GO" id="GO:0071949">
    <property type="term" value="F:FAD binding"/>
    <property type="evidence" value="ECO:0007669"/>
    <property type="project" value="TreeGrafter"/>
</dbReference>
<evidence type="ECO:0000256" key="4">
    <source>
        <dbReference type="ARBA" id="ARBA00023002"/>
    </source>
</evidence>
<feature type="domain" description="EF-hand" evidence="7">
    <location>
        <begin position="317"/>
        <end position="352"/>
    </location>
</feature>
<dbReference type="SUPFAM" id="SSF47473">
    <property type="entry name" value="EF-hand"/>
    <property type="match status" value="1"/>
</dbReference>
<evidence type="ECO:0000256" key="2">
    <source>
        <dbReference type="ARBA" id="ARBA00012695"/>
    </source>
</evidence>
<dbReference type="Pfam" id="PF01619">
    <property type="entry name" value="Pro_dh"/>
    <property type="match status" value="1"/>
</dbReference>
<organism evidence="8 11">
    <name type="scientific">Cafeteria roenbergensis</name>
    <name type="common">Marine flagellate</name>
    <dbReference type="NCBI Taxonomy" id="33653"/>
    <lineage>
        <taxon>Eukaryota</taxon>
        <taxon>Sar</taxon>
        <taxon>Stramenopiles</taxon>
        <taxon>Bigyra</taxon>
        <taxon>Opalozoa</taxon>
        <taxon>Bicosoecida</taxon>
        <taxon>Cafeteriaceae</taxon>
        <taxon>Cafeteria</taxon>
    </lineage>
</organism>
<keyword evidence="6" id="KW-0285">Flavoprotein</keyword>
<dbReference type="InterPro" id="IPR029041">
    <property type="entry name" value="FAD-linked_oxidoreductase-like"/>
</dbReference>
<evidence type="ECO:0000256" key="5">
    <source>
        <dbReference type="ARBA" id="ARBA00023062"/>
    </source>
</evidence>
<keyword evidence="4 6" id="KW-0560">Oxidoreductase</keyword>